<keyword evidence="8 11" id="KW-0067">ATP-binding</keyword>
<proteinExistence type="inferred from homology"/>
<evidence type="ECO:0000256" key="9">
    <source>
        <dbReference type="ARBA" id="ARBA00022842"/>
    </source>
</evidence>
<keyword evidence="5 11" id="KW-0479">Metal-binding</keyword>
<organism evidence="12 13">
    <name type="scientific">Bombilactobacillus thymidiniphilus</name>
    <dbReference type="NCBI Taxonomy" id="2923363"/>
    <lineage>
        <taxon>Bacteria</taxon>
        <taxon>Bacillati</taxon>
        <taxon>Bacillota</taxon>
        <taxon>Bacilli</taxon>
        <taxon>Lactobacillales</taxon>
        <taxon>Lactobacillaceae</taxon>
        <taxon>Bombilactobacillus</taxon>
    </lineage>
</organism>
<keyword evidence="6 11" id="KW-0547">Nucleotide-binding</keyword>
<feature type="binding site" evidence="11">
    <location>
        <position position="163"/>
    </location>
    <ligand>
        <name>ATP</name>
        <dbReference type="ChEBI" id="CHEBI:30616"/>
    </ligand>
</feature>
<evidence type="ECO:0000256" key="1">
    <source>
        <dbReference type="ARBA" id="ARBA00001771"/>
    </source>
</evidence>
<evidence type="ECO:0000256" key="8">
    <source>
        <dbReference type="ARBA" id="ARBA00022840"/>
    </source>
</evidence>
<evidence type="ECO:0000313" key="12">
    <source>
        <dbReference type="EMBL" id="UQS83417.1"/>
    </source>
</evidence>
<dbReference type="InterPro" id="IPR029056">
    <property type="entry name" value="Ribokinase-like"/>
</dbReference>
<evidence type="ECO:0000256" key="5">
    <source>
        <dbReference type="ARBA" id="ARBA00022723"/>
    </source>
</evidence>
<dbReference type="EMBL" id="CP093365">
    <property type="protein sequence ID" value="UQS83417.1"/>
    <property type="molecule type" value="Genomic_DNA"/>
</dbReference>
<keyword evidence="9 11" id="KW-0460">Magnesium</keyword>
<protein>
    <recommendedName>
        <fullName evidence="11">Hydroxyethylthiazole kinase</fullName>
        <ecNumber evidence="11">2.7.1.50</ecNumber>
    </recommendedName>
    <alternativeName>
        <fullName evidence="11">4-methyl-5-beta-hydroxyethylthiazole kinase</fullName>
        <shortName evidence="11">TH kinase</shortName>
        <shortName evidence="11">Thz kinase</shortName>
    </alternativeName>
</protein>
<dbReference type="GO" id="GO:0004417">
    <property type="term" value="F:hydroxyethylthiazole kinase activity"/>
    <property type="evidence" value="ECO:0007669"/>
    <property type="project" value="UniProtKB-EC"/>
</dbReference>
<dbReference type="Proteomes" id="UP000831947">
    <property type="component" value="Chromosome"/>
</dbReference>
<evidence type="ECO:0000256" key="6">
    <source>
        <dbReference type="ARBA" id="ARBA00022741"/>
    </source>
</evidence>
<comment type="function">
    <text evidence="11">Catalyzes the phosphorylation of the hydroxyl group of 4-methyl-5-beta-hydroxyethylthiazole (THZ).</text>
</comment>
<evidence type="ECO:0000256" key="11">
    <source>
        <dbReference type="HAMAP-Rule" id="MF_00228"/>
    </source>
</evidence>
<dbReference type="Pfam" id="PF02110">
    <property type="entry name" value="HK"/>
    <property type="match status" value="1"/>
</dbReference>
<dbReference type="Gene3D" id="3.40.1190.20">
    <property type="match status" value="1"/>
</dbReference>
<sequence>MKLAWLDKLREQNPVVLNISNFVTVQDVANGLNALGASPIMSEEIAETKEMVAISDAIALNLGSFTQTQIAHIKKMGQEANFAHNPIVLDPVAVGAISYRKQTALQLLQDFSVAVIRGNAGEIAALANFSWQAKGIDAGFGDSNVVEMAKVVAKKFHCIILMSGKTDYITDGNRVTAVHNGTKLFAIHVGSGDMLTSIVGAFAAVSKGDYFEAAQTAALVFAAIGELAAKDKCIGPGSFTVNLLDQLFLAESQQISAIADYEEL</sequence>
<name>A0ABY4PCI9_9LACO</name>
<comment type="catalytic activity">
    <reaction evidence="1 11">
        <text>5-(2-hydroxyethyl)-4-methylthiazole + ATP = 4-methyl-5-(2-phosphooxyethyl)-thiazole + ADP + H(+)</text>
        <dbReference type="Rhea" id="RHEA:24212"/>
        <dbReference type="ChEBI" id="CHEBI:15378"/>
        <dbReference type="ChEBI" id="CHEBI:17957"/>
        <dbReference type="ChEBI" id="CHEBI:30616"/>
        <dbReference type="ChEBI" id="CHEBI:58296"/>
        <dbReference type="ChEBI" id="CHEBI:456216"/>
        <dbReference type="EC" id="2.7.1.50"/>
    </reaction>
</comment>
<gene>
    <name evidence="11 12" type="primary">thiM</name>
    <name evidence="12" type="ORF">MOO47_06495</name>
</gene>
<feature type="binding site" evidence="11">
    <location>
        <position position="41"/>
    </location>
    <ligand>
        <name>substrate</name>
    </ligand>
</feature>
<comment type="similarity">
    <text evidence="11">Belongs to the Thz kinase family.</text>
</comment>
<comment type="cofactor">
    <cofactor evidence="2 11">
        <name>Mg(2+)</name>
        <dbReference type="ChEBI" id="CHEBI:18420"/>
    </cofactor>
</comment>
<dbReference type="RefSeq" id="WP_249512643.1">
    <property type="nucleotide sequence ID" value="NZ_CP093365.1"/>
</dbReference>
<dbReference type="EC" id="2.7.1.50" evidence="11"/>
<comment type="pathway">
    <text evidence="3 11">Cofactor biosynthesis; thiamine diphosphate biosynthesis; 4-methyl-5-(2-phosphoethyl)-thiazole from 5-(2-hydroxyethyl)-4-methylthiazole: step 1/1.</text>
</comment>
<evidence type="ECO:0000256" key="2">
    <source>
        <dbReference type="ARBA" id="ARBA00001946"/>
    </source>
</evidence>
<dbReference type="InterPro" id="IPR000417">
    <property type="entry name" value="Hyethyz_kinase"/>
</dbReference>
<dbReference type="PIRSF" id="PIRSF000513">
    <property type="entry name" value="Thz_kinase"/>
    <property type="match status" value="1"/>
</dbReference>
<evidence type="ECO:0000256" key="10">
    <source>
        <dbReference type="ARBA" id="ARBA00022977"/>
    </source>
</evidence>
<feature type="binding site" evidence="11">
    <location>
        <position position="190"/>
    </location>
    <ligand>
        <name>substrate</name>
    </ligand>
</feature>
<evidence type="ECO:0000256" key="7">
    <source>
        <dbReference type="ARBA" id="ARBA00022777"/>
    </source>
</evidence>
<accession>A0ABY4PCI9</accession>
<dbReference type="SUPFAM" id="SSF53613">
    <property type="entry name" value="Ribokinase-like"/>
    <property type="match status" value="1"/>
</dbReference>
<evidence type="ECO:0000256" key="3">
    <source>
        <dbReference type="ARBA" id="ARBA00004868"/>
    </source>
</evidence>
<dbReference type="HAMAP" id="MF_00228">
    <property type="entry name" value="Thz_kinase"/>
    <property type="match status" value="1"/>
</dbReference>
<evidence type="ECO:0000313" key="13">
    <source>
        <dbReference type="Proteomes" id="UP000831947"/>
    </source>
</evidence>
<keyword evidence="7 11" id="KW-0418">Kinase</keyword>
<dbReference type="PRINTS" id="PR01099">
    <property type="entry name" value="HYETHTZKNASE"/>
</dbReference>
<keyword evidence="13" id="KW-1185">Reference proteome</keyword>
<keyword evidence="4 11" id="KW-0808">Transferase</keyword>
<evidence type="ECO:0000256" key="4">
    <source>
        <dbReference type="ARBA" id="ARBA00022679"/>
    </source>
</evidence>
<dbReference type="NCBIfam" id="NF006830">
    <property type="entry name" value="PRK09355.1"/>
    <property type="match status" value="1"/>
</dbReference>
<feature type="binding site" evidence="11">
    <location>
        <position position="117"/>
    </location>
    <ligand>
        <name>ATP</name>
        <dbReference type="ChEBI" id="CHEBI:30616"/>
    </ligand>
</feature>
<keyword evidence="10 11" id="KW-0784">Thiamine biosynthesis</keyword>
<reference evidence="12 13" key="1">
    <citation type="journal article" date="2022" name="Int. J. Syst. Evol. Microbiol.">
        <title>Apilactobacillus apisilvae sp. nov., Nicolia spurrieriana gen. nov. sp. nov., Bombilactobacillus folatiphilus sp. nov. and Bombilactobacillus thymidiniphilus sp. nov., four new lactic acid bacterial isolates from stingless bees Tetragonula carbonaria and Austroplebeia australis.</title>
        <authorList>
            <person name="Oliphant S.A."/>
            <person name="Watson-Haigh N.S."/>
            <person name="Sumby K.M."/>
            <person name="Gardner J."/>
            <person name="Groom S."/>
            <person name="Jiranek V."/>
        </authorList>
    </citation>
    <scope>NUCLEOTIDE SEQUENCE [LARGE SCALE GENOMIC DNA]</scope>
    <source>
        <strain evidence="12 13">SG4_A1</strain>
    </source>
</reference>
<dbReference type="CDD" id="cd01170">
    <property type="entry name" value="THZ_kinase"/>
    <property type="match status" value="1"/>
</dbReference>